<keyword evidence="3" id="KW-0804">Transcription</keyword>
<dbReference type="KEGG" id="trb:HB776_27660"/>
<organism evidence="5 6">
    <name type="scientific">Tardiphaga robiniae</name>
    <dbReference type="NCBI Taxonomy" id="943830"/>
    <lineage>
        <taxon>Bacteria</taxon>
        <taxon>Pseudomonadati</taxon>
        <taxon>Pseudomonadota</taxon>
        <taxon>Alphaproteobacteria</taxon>
        <taxon>Hyphomicrobiales</taxon>
        <taxon>Nitrobacteraceae</taxon>
        <taxon>Tardiphaga</taxon>
    </lineage>
</organism>
<dbReference type="InterPro" id="IPR018060">
    <property type="entry name" value="HTH_AraC"/>
</dbReference>
<sequence length="393" mass="43850">MRHQRLGTDATRQDWARLAPQFVLLVAFRPHGASRTIKDKNTKGTLTAIIMNVIRRWHDQDVVNACRTDPRDFRARSRNARFINRGCFRKSADTAAPIRAPDIQRRIPSSDSPPFSTDTALHRLPGAIVFIGTGFPANDRMPDAATASSPDDVVFAVVMKGRARASQHGREEIIEQNHAVLMTTRDAGWHTSSCETQHLIVQIDRAALSIKVPNLGAWLMRPVLLEAQTLRLLMAHCQEAIDLDGSAPTHLQHHVVADLCSLIALLTIGCENRSETSPSSTRMLRLQAIKAAIEAGLGNHDLSAETLAAAQKISPDYVRKLFREHGLSLSEYLLERRLALAHALLLDPLRADERIGKIADEAGFNDLSYFNRTFRRRYATSPSDLRRERKSST</sequence>
<dbReference type="PANTHER" id="PTHR46796">
    <property type="entry name" value="HTH-TYPE TRANSCRIPTIONAL ACTIVATOR RHAS-RELATED"/>
    <property type="match status" value="1"/>
</dbReference>
<dbReference type="InterPro" id="IPR020449">
    <property type="entry name" value="Tscrpt_reg_AraC-type_HTH"/>
</dbReference>
<accession>A0A7G6U6C7</accession>
<name>A0A7G6U6C7_9BRAD</name>
<dbReference type="InterPro" id="IPR018062">
    <property type="entry name" value="HTH_AraC-typ_CS"/>
</dbReference>
<evidence type="ECO:0000313" key="5">
    <source>
        <dbReference type="EMBL" id="QND74559.1"/>
    </source>
</evidence>
<dbReference type="EMBL" id="CP050292">
    <property type="protein sequence ID" value="QND74559.1"/>
    <property type="molecule type" value="Genomic_DNA"/>
</dbReference>
<keyword evidence="1" id="KW-0805">Transcription regulation</keyword>
<dbReference type="PANTHER" id="PTHR46796:SF6">
    <property type="entry name" value="ARAC SUBFAMILY"/>
    <property type="match status" value="1"/>
</dbReference>
<dbReference type="PROSITE" id="PS01124">
    <property type="entry name" value="HTH_ARAC_FAMILY_2"/>
    <property type="match status" value="1"/>
</dbReference>
<dbReference type="PROSITE" id="PS00041">
    <property type="entry name" value="HTH_ARAC_FAMILY_1"/>
    <property type="match status" value="1"/>
</dbReference>
<protein>
    <submittedName>
        <fullName evidence="5">AraC family transcriptional regulator</fullName>
    </submittedName>
</protein>
<dbReference type="Gene3D" id="1.10.10.60">
    <property type="entry name" value="Homeodomain-like"/>
    <property type="match status" value="1"/>
</dbReference>
<dbReference type="Proteomes" id="UP000515291">
    <property type="component" value="Chromosome"/>
</dbReference>
<evidence type="ECO:0000256" key="2">
    <source>
        <dbReference type="ARBA" id="ARBA00023125"/>
    </source>
</evidence>
<feature type="domain" description="HTH araC/xylS-type" evidence="4">
    <location>
        <begin position="287"/>
        <end position="388"/>
    </location>
</feature>
<dbReference type="GO" id="GO:0043565">
    <property type="term" value="F:sequence-specific DNA binding"/>
    <property type="evidence" value="ECO:0007669"/>
    <property type="project" value="InterPro"/>
</dbReference>
<dbReference type="InterPro" id="IPR050204">
    <property type="entry name" value="AraC_XylS_family_regulators"/>
</dbReference>
<evidence type="ECO:0000256" key="1">
    <source>
        <dbReference type="ARBA" id="ARBA00023015"/>
    </source>
</evidence>
<evidence type="ECO:0000313" key="6">
    <source>
        <dbReference type="Proteomes" id="UP000515291"/>
    </source>
</evidence>
<dbReference type="SUPFAM" id="SSF46689">
    <property type="entry name" value="Homeodomain-like"/>
    <property type="match status" value="1"/>
</dbReference>
<evidence type="ECO:0000256" key="3">
    <source>
        <dbReference type="ARBA" id="ARBA00023163"/>
    </source>
</evidence>
<evidence type="ECO:0000259" key="4">
    <source>
        <dbReference type="PROSITE" id="PS01124"/>
    </source>
</evidence>
<gene>
    <name evidence="5" type="ORF">HB776_27660</name>
</gene>
<dbReference type="PRINTS" id="PR00032">
    <property type="entry name" value="HTHARAC"/>
</dbReference>
<reference evidence="6" key="1">
    <citation type="journal article" date="2020" name="Mol. Plant Microbe">
        <title>Rhizobial microsymbionts of the narrowly endemic Oxytropis species growing in Kamchatka are characterized by significant genetic diversity and possess a set of genes that are associated with T3SS and T6SS secretion systems and can affect the development of symbiosis.</title>
        <authorList>
            <person name="Safronova V."/>
            <person name="Guro P."/>
            <person name="Sazanova A."/>
            <person name="Kuznetsova I."/>
            <person name="Belimov A."/>
            <person name="Yakubov V."/>
            <person name="Chirak E."/>
            <person name="Afonin A."/>
            <person name="Gogolev Y."/>
            <person name="Andronov E."/>
            <person name="Tikhonovich I."/>
        </authorList>
    </citation>
    <scope>NUCLEOTIDE SEQUENCE [LARGE SCALE GENOMIC DNA]</scope>
    <source>
        <strain evidence="6">581</strain>
    </source>
</reference>
<dbReference type="AlphaFoldDB" id="A0A7G6U6C7"/>
<dbReference type="Pfam" id="PF12833">
    <property type="entry name" value="HTH_18"/>
    <property type="match status" value="1"/>
</dbReference>
<dbReference type="InterPro" id="IPR009057">
    <property type="entry name" value="Homeodomain-like_sf"/>
</dbReference>
<keyword evidence="2" id="KW-0238">DNA-binding</keyword>
<dbReference type="SMART" id="SM00342">
    <property type="entry name" value="HTH_ARAC"/>
    <property type="match status" value="1"/>
</dbReference>
<dbReference type="GO" id="GO:0003700">
    <property type="term" value="F:DNA-binding transcription factor activity"/>
    <property type="evidence" value="ECO:0007669"/>
    <property type="project" value="InterPro"/>
</dbReference>
<proteinExistence type="predicted"/>